<name>A0ABW5AT94_9BRAD</name>
<dbReference type="EMBL" id="JBHUIW010000075">
    <property type="protein sequence ID" value="MFD2185151.1"/>
    <property type="molecule type" value="Genomic_DNA"/>
</dbReference>
<dbReference type="PANTHER" id="PTHR46564:SF1">
    <property type="entry name" value="TRANSPOSASE"/>
    <property type="match status" value="1"/>
</dbReference>
<dbReference type="InterPro" id="IPR038717">
    <property type="entry name" value="Tc1-like_DDE_dom"/>
</dbReference>
<dbReference type="Gene3D" id="1.10.10.10">
    <property type="entry name" value="Winged helix-like DNA-binding domain superfamily/Winged helix DNA-binding domain"/>
    <property type="match status" value="1"/>
</dbReference>
<organism evidence="2 3">
    <name type="scientific">Rhodoplanes azumiensis</name>
    <dbReference type="NCBI Taxonomy" id="1897628"/>
    <lineage>
        <taxon>Bacteria</taxon>
        <taxon>Pseudomonadati</taxon>
        <taxon>Pseudomonadota</taxon>
        <taxon>Alphaproteobacteria</taxon>
        <taxon>Hyphomicrobiales</taxon>
        <taxon>Nitrobacteraceae</taxon>
        <taxon>Rhodoplanes</taxon>
    </lineage>
</organism>
<proteinExistence type="predicted"/>
<dbReference type="Proteomes" id="UP001597314">
    <property type="component" value="Unassembled WGS sequence"/>
</dbReference>
<keyword evidence="3" id="KW-1185">Reference proteome</keyword>
<gene>
    <name evidence="2" type="ORF">ACFSOX_23635</name>
</gene>
<dbReference type="Gene3D" id="3.30.420.10">
    <property type="entry name" value="Ribonuclease H-like superfamily/Ribonuclease H"/>
    <property type="match status" value="1"/>
</dbReference>
<evidence type="ECO:0000313" key="3">
    <source>
        <dbReference type="Proteomes" id="UP001597314"/>
    </source>
</evidence>
<dbReference type="InterPro" id="IPR009057">
    <property type="entry name" value="Homeodomain-like_sf"/>
</dbReference>
<reference evidence="3" key="1">
    <citation type="journal article" date="2019" name="Int. J. Syst. Evol. Microbiol.">
        <title>The Global Catalogue of Microorganisms (GCM) 10K type strain sequencing project: providing services to taxonomists for standard genome sequencing and annotation.</title>
        <authorList>
            <consortium name="The Broad Institute Genomics Platform"/>
            <consortium name="The Broad Institute Genome Sequencing Center for Infectious Disease"/>
            <person name="Wu L."/>
            <person name="Ma J."/>
        </authorList>
    </citation>
    <scope>NUCLEOTIDE SEQUENCE [LARGE SCALE GENOMIC DNA]</scope>
    <source>
        <strain evidence="3">CGMCC 1.6774</strain>
    </source>
</reference>
<dbReference type="InterPro" id="IPR047655">
    <property type="entry name" value="Transpos_IS630-like"/>
</dbReference>
<dbReference type="Pfam" id="PF13384">
    <property type="entry name" value="HTH_23"/>
    <property type="match status" value="1"/>
</dbReference>
<protein>
    <submittedName>
        <fullName evidence="2">IS630 family transposase</fullName>
    </submittedName>
</protein>
<dbReference type="PANTHER" id="PTHR46564">
    <property type="entry name" value="TRANSPOSASE"/>
    <property type="match status" value="1"/>
</dbReference>
<dbReference type="SUPFAM" id="SSF46689">
    <property type="entry name" value="Homeodomain-like"/>
    <property type="match status" value="1"/>
</dbReference>
<evidence type="ECO:0000313" key="2">
    <source>
        <dbReference type="EMBL" id="MFD2185151.1"/>
    </source>
</evidence>
<feature type="domain" description="Tc1-like transposase DDE" evidence="1">
    <location>
        <begin position="144"/>
        <end position="276"/>
    </location>
</feature>
<dbReference type="Pfam" id="PF13358">
    <property type="entry name" value="DDE_3"/>
    <property type="match status" value="1"/>
</dbReference>
<dbReference type="InterPro" id="IPR036397">
    <property type="entry name" value="RNaseH_sf"/>
</dbReference>
<comment type="caution">
    <text evidence="2">The sequence shown here is derived from an EMBL/GenBank/DDBJ whole genome shotgun (WGS) entry which is preliminary data.</text>
</comment>
<dbReference type="NCBIfam" id="NF033545">
    <property type="entry name" value="transpos_IS630"/>
    <property type="match status" value="1"/>
</dbReference>
<accession>A0ABW5AT94</accession>
<evidence type="ECO:0000259" key="1">
    <source>
        <dbReference type="Pfam" id="PF13358"/>
    </source>
</evidence>
<sequence>MSRAYSTDLRARVIEAVAAGASRREAAERFDVSVSSAVRWLQRWRDEGSARAKPSGGSRSPLEKHADWLLGLIAEQPDLTLEEIVSELRKRRLPGSVSAVWRLLDRHGASRSKKTLHAAEQHRPDVAGARRRWMREQGLLDPARLVFIDETAVTTSMVRLRGRSPRGERLLAFAPHGHWKTITLVAGLRRSGMVAPCVIDGAMNGETFLAYVEQCLVPTLRRGDTVIMDNLPTHKVRGVADAIESAGATLRYLPQYSPDLNPIEQVFSKIKALLRKAAERTVPGLQRRIRTILRAIHPRECRNFIRHAGYAPT</sequence>
<dbReference type="RefSeq" id="WP_378480266.1">
    <property type="nucleotide sequence ID" value="NZ_JBHUIW010000075.1"/>
</dbReference>
<dbReference type="InterPro" id="IPR036388">
    <property type="entry name" value="WH-like_DNA-bd_sf"/>
</dbReference>